<dbReference type="EMBL" id="JAENGY010000502">
    <property type="protein sequence ID" value="KAG6961510.1"/>
    <property type="molecule type" value="Genomic_DNA"/>
</dbReference>
<gene>
    <name evidence="1" type="ORF">JG688_00009041</name>
</gene>
<dbReference type="AlphaFoldDB" id="A0A8J5J432"/>
<reference evidence="1" key="1">
    <citation type="submission" date="2021-01" db="EMBL/GenBank/DDBJ databases">
        <title>Phytophthora aleatoria, a newly-described species from Pinus radiata is distinct from Phytophthora cactorum isolates based on comparative genomics.</title>
        <authorList>
            <person name="Mcdougal R."/>
            <person name="Panda P."/>
            <person name="Williams N."/>
            <person name="Studholme D.J."/>
        </authorList>
    </citation>
    <scope>NUCLEOTIDE SEQUENCE</scope>
    <source>
        <strain evidence="1">NZFS 4037</strain>
    </source>
</reference>
<name>A0A8J5J432_9STRA</name>
<evidence type="ECO:0000313" key="2">
    <source>
        <dbReference type="Proteomes" id="UP000709295"/>
    </source>
</evidence>
<protein>
    <submittedName>
        <fullName evidence="1">Uncharacterized protein</fullName>
    </submittedName>
</protein>
<sequence length="182" mass="19814">DGGAVPWSLHPALYWNAVRHSTRRNATHKDFSLVQGKQAVLNLKLSGGTANVYVCSSKTKCSFEVRVLRSKSTLASDFFVSSFNAEHNVCTGFAKAALSRSLGPLHVHAATLSNPNVSAKALIEQVHRVEGVQVSQRMGYRVRDAIGKEASGGYQRSCQRLKSLLQEFQTANPTDHVAYEGA</sequence>
<accession>A0A8J5J432</accession>
<dbReference type="Proteomes" id="UP000709295">
    <property type="component" value="Unassembled WGS sequence"/>
</dbReference>
<feature type="non-terminal residue" evidence="1">
    <location>
        <position position="1"/>
    </location>
</feature>
<organism evidence="1 2">
    <name type="scientific">Phytophthora aleatoria</name>
    <dbReference type="NCBI Taxonomy" id="2496075"/>
    <lineage>
        <taxon>Eukaryota</taxon>
        <taxon>Sar</taxon>
        <taxon>Stramenopiles</taxon>
        <taxon>Oomycota</taxon>
        <taxon>Peronosporomycetes</taxon>
        <taxon>Peronosporales</taxon>
        <taxon>Peronosporaceae</taxon>
        <taxon>Phytophthora</taxon>
    </lineage>
</organism>
<comment type="caution">
    <text evidence="1">The sequence shown here is derived from an EMBL/GenBank/DDBJ whole genome shotgun (WGS) entry which is preliminary data.</text>
</comment>
<keyword evidence="2" id="KW-1185">Reference proteome</keyword>
<evidence type="ECO:0000313" key="1">
    <source>
        <dbReference type="EMBL" id="KAG6961510.1"/>
    </source>
</evidence>
<proteinExistence type="predicted"/>